<gene>
    <name evidence="2" type="ORF">BLTE_24780</name>
</gene>
<dbReference type="AlphaFoldDB" id="A0A348G2L0"/>
<reference evidence="2 3" key="1">
    <citation type="submission" date="2018-08" db="EMBL/GenBank/DDBJ databases">
        <title>Complete genome sequencing of Blastochloris tepida GI.</title>
        <authorList>
            <person name="Tsukatani Y."/>
            <person name="Mori H."/>
        </authorList>
    </citation>
    <scope>NUCLEOTIDE SEQUENCE [LARGE SCALE GENOMIC DNA]</scope>
    <source>
        <strain evidence="2 3">GI</strain>
    </source>
</reference>
<evidence type="ECO:0000313" key="3">
    <source>
        <dbReference type="Proteomes" id="UP000266934"/>
    </source>
</evidence>
<feature type="compositionally biased region" description="Low complexity" evidence="1">
    <location>
        <begin position="28"/>
        <end position="73"/>
    </location>
</feature>
<dbReference type="KEGG" id="blag:BLTE_24780"/>
<dbReference type="Proteomes" id="UP000266934">
    <property type="component" value="Chromosome"/>
</dbReference>
<feature type="region of interest" description="Disordered" evidence="1">
    <location>
        <begin position="26"/>
        <end position="73"/>
    </location>
</feature>
<proteinExistence type="predicted"/>
<dbReference type="EMBL" id="AP018907">
    <property type="protein sequence ID" value="BBF93793.1"/>
    <property type="molecule type" value="Genomic_DNA"/>
</dbReference>
<sequence length="73" mass="7244">MSRAPRRPYEFGCKVSIALTAPASRPVAAGNENGGAAAPPSRAPAGGRQATASIAAPIARARSASITRTPTGT</sequence>
<protein>
    <submittedName>
        <fullName evidence="2">Uncharacterized protein</fullName>
    </submittedName>
</protein>
<accession>A0A348G2L0</accession>
<keyword evidence="3" id="KW-1185">Reference proteome</keyword>
<name>A0A348G2L0_9HYPH</name>
<evidence type="ECO:0000256" key="1">
    <source>
        <dbReference type="SAM" id="MobiDB-lite"/>
    </source>
</evidence>
<organism evidence="2 3">
    <name type="scientific">Blastochloris tepida</name>
    <dbReference type="NCBI Taxonomy" id="2233851"/>
    <lineage>
        <taxon>Bacteria</taxon>
        <taxon>Pseudomonadati</taxon>
        <taxon>Pseudomonadota</taxon>
        <taxon>Alphaproteobacteria</taxon>
        <taxon>Hyphomicrobiales</taxon>
        <taxon>Blastochloridaceae</taxon>
        <taxon>Blastochloris</taxon>
    </lineage>
</organism>
<evidence type="ECO:0000313" key="2">
    <source>
        <dbReference type="EMBL" id="BBF93793.1"/>
    </source>
</evidence>